<comment type="caution">
    <text evidence="2">The sequence shown here is derived from an EMBL/GenBank/DDBJ whole genome shotgun (WGS) entry which is preliminary data.</text>
</comment>
<name>A0A151N6B9_ALLMI</name>
<proteinExistence type="predicted"/>
<evidence type="ECO:0000313" key="2">
    <source>
        <dbReference type="EMBL" id="KYO32350.1"/>
    </source>
</evidence>
<gene>
    <name evidence="2" type="ORF">Y1Q_0002420</name>
</gene>
<dbReference type="Proteomes" id="UP000050525">
    <property type="component" value="Unassembled WGS sequence"/>
</dbReference>
<dbReference type="AlphaFoldDB" id="A0A151N6B9"/>
<accession>A0A151N6B9</accession>
<feature type="compositionally biased region" description="Acidic residues" evidence="1">
    <location>
        <begin position="94"/>
        <end position="103"/>
    </location>
</feature>
<organism evidence="2 3">
    <name type="scientific">Alligator mississippiensis</name>
    <name type="common">American alligator</name>
    <dbReference type="NCBI Taxonomy" id="8496"/>
    <lineage>
        <taxon>Eukaryota</taxon>
        <taxon>Metazoa</taxon>
        <taxon>Chordata</taxon>
        <taxon>Craniata</taxon>
        <taxon>Vertebrata</taxon>
        <taxon>Euteleostomi</taxon>
        <taxon>Archelosauria</taxon>
        <taxon>Archosauria</taxon>
        <taxon>Crocodylia</taxon>
        <taxon>Alligatoridae</taxon>
        <taxon>Alligatorinae</taxon>
        <taxon>Alligator</taxon>
    </lineage>
</organism>
<reference evidence="2 3" key="1">
    <citation type="journal article" date="2012" name="Genome Biol.">
        <title>Sequencing three crocodilian genomes to illuminate the evolution of archosaurs and amniotes.</title>
        <authorList>
            <person name="St John J.A."/>
            <person name="Braun E.L."/>
            <person name="Isberg S.R."/>
            <person name="Miles L.G."/>
            <person name="Chong A.Y."/>
            <person name="Gongora J."/>
            <person name="Dalzell P."/>
            <person name="Moran C."/>
            <person name="Bed'hom B."/>
            <person name="Abzhanov A."/>
            <person name="Burgess S.C."/>
            <person name="Cooksey A.M."/>
            <person name="Castoe T.A."/>
            <person name="Crawford N.G."/>
            <person name="Densmore L.D."/>
            <person name="Drew J.C."/>
            <person name="Edwards S.V."/>
            <person name="Faircloth B.C."/>
            <person name="Fujita M.K."/>
            <person name="Greenwold M.J."/>
            <person name="Hoffmann F.G."/>
            <person name="Howard J.M."/>
            <person name="Iguchi T."/>
            <person name="Janes D.E."/>
            <person name="Khan S.Y."/>
            <person name="Kohno S."/>
            <person name="de Koning A.J."/>
            <person name="Lance S.L."/>
            <person name="McCarthy F.M."/>
            <person name="McCormack J.E."/>
            <person name="Merchant M.E."/>
            <person name="Peterson D.G."/>
            <person name="Pollock D.D."/>
            <person name="Pourmand N."/>
            <person name="Raney B.J."/>
            <person name="Roessler K.A."/>
            <person name="Sanford J.R."/>
            <person name="Sawyer R.H."/>
            <person name="Schmidt C.J."/>
            <person name="Triplett E.W."/>
            <person name="Tuberville T.D."/>
            <person name="Venegas-Anaya M."/>
            <person name="Howard J.T."/>
            <person name="Jarvis E.D."/>
            <person name="Guillette L.J.Jr."/>
            <person name="Glenn T.C."/>
            <person name="Green R.E."/>
            <person name="Ray D.A."/>
        </authorList>
    </citation>
    <scope>NUCLEOTIDE SEQUENCE [LARGE SCALE GENOMIC DNA]</scope>
    <source>
        <strain evidence="2">KSC_2009_1</strain>
    </source>
</reference>
<sequence>MIGFVDNDAFSRNYAKNRFNFKHYNINFVAIYADGEQTLTKPLQLDFENASSGLCSLQKNTLPSGVICTGVLVMASQSLEFSKTLMQAQLEYKDDEAEEVDSQEEAHAADTSSTATETQEHAEPASMGSGSCGPVSEVGISTATHGRDFHSRQ</sequence>
<feature type="region of interest" description="Disordered" evidence="1">
    <location>
        <begin position="94"/>
        <end position="153"/>
    </location>
</feature>
<dbReference type="STRING" id="8496.A0A151N6B9"/>
<evidence type="ECO:0000313" key="3">
    <source>
        <dbReference type="Proteomes" id="UP000050525"/>
    </source>
</evidence>
<keyword evidence="3" id="KW-1185">Reference proteome</keyword>
<evidence type="ECO:0000256" key="1">
    <source>
        <dbReference type="SAM" id="MobiDB-lite"/>
    </source>
</evidence>
<protein>
    <submittedName>
        <fullName evidence="2">Uncharacterized protein</fullName>
    </submittedName>
</protein>
<dbReference type="EMBL" id="AKHW03003933">
    <property type="protein sequence ID" value="KYO32350.1"/>
    <property type="molecule type" value="Genomic_DNA"/>
</dbReference>